<evidence type="ECO:0000313" key="2">
    <source>
        <dbReference type="Proteomes" id="UP000305921"/>
    </source>
</evidence>
<gene>
    <name evidence="1" type="ORF">FEF34_13315</name>
</gene>
<evidence type="ECO:0008006" key="3">
    <source>
        <dbReference type="Google" id="ProtNLM"/>
    </source>
</evidence>
<dbReference type="OrthoDB" id="3397041at2"/>
<comment type="caution">
    <text evidence="1">The sequence shown here is derived from an EMBL/GenBank/DDBJ whole genome shotgun (WGS) entry which is preliminary data.</text>
</comment>
<sequence length="93" mass="10762">MLDREQAERRAAEFLDYQSKSWGPSSAVRLIPEYCFIDGGRFIAPYDHVDYLDHGQEDMQLGGNLPIAVDLTDGSCRFIDWEEAEDFMERELL</sequence>
<name>A0A5R9E4T2_9ACTN</name>
<protein>
    <recommendedName>
        <fullName evidence="3">Immunity protein 35 domain-containing protein</fullName>
    </recommendedName>
</protein>
<proteinExistence type="predicted"/>
<reference evidence="1 2" key="1">
    <citation type="submission" date="2019-05" db="EMBL/GenBank/DDBJ databases">
        <title>Streptomyces marianii sp. nov., a novel marine actinomycete from southern coast of India.</title>
        <authorList>
            <person name="Iniyan A.M."/>
            <person name="Wink J."/>
            <person name="Ramprasad E."/>
            <person name="Ramana C.V."/>
            <person name="Bunk B."/>
            <person name="Sproer C."/>
            <person name="Joseph F.-J.R.S."/>
            <person name="Vincent S.G.P."/>
        </authorList>
    </citation>
    <scope>NUCLEOTIDE SEQUENCE [LARGE SCALE GENOMIC DNA]</scope>
    <source>
        <strain evidence="1 2">ICN19</strain>
    </source>
</reference>
<dbReference type="AlphaFoldDB" id="A0A5R9E4T2"/>
<dbReference type="RefSeq" id="WP_138053384.1">
    <property type="nucleotide sequence ID" value="NZ_VAWE01000001.1"/>
</dbReference>
<dbReference type="Proteomes" id="UP000305921">
    <property type="component" value="Unassembled WGS sequence"/>
</dbReference>
<accession>A0A5R9E4T2</accession>
<dbReference type="EMBL" id="VAWE01000001">
    <property type="protein sequence ID" value="TLQ43979.1"/>
    <property type="molecule type" value="Genomic_DNA"/>
</dbReference>
<organism evidence="1 2">
    <name type="scientific">Streptomyces marianii</name>
    <dbReference type="NCBI Taxonomy" id="1817406"/>
    <lineage>
        <taxon>Bacteria</taxon>
        <taxon>Bacillati</taxon>
        <taxon>Actinomycetota</taxon>
        <taxon>Actinomycetes</taxon>
        <taxon>Kitasatosporales</taxon>
        <taxon>Streptomycetaceae</taxon>
        <taxon>Streptomyces</taxon>
    </lineage>
</organism>
<evidence type="ECO:0000313" key="1">
    <source>
        <dbReference type="EMBL" id="TLQ43979.1"/>
    </source>
</evidence>
<keyword evidence="2" id="KW-1185">Reference proteome</keyword>